<dbReference type="PROSITE" id="PS00760">
    <property type="entry name" value="SPASE_I_2"/>
    <property type="match status" value="1"/>
</dbReference>
<evidence type="ECO:0000313" key="11">
    <source>
        <dbReference type="Proteomes" id="UP001551675"/>
    </source>
</evidence>
<evidence type="ECO:0000256" key="7">
    <source>
        <dbReference type="RuleBase" id="RU003993"/>
    </source>
</evidence>
<dbReference type="Pfam" id="PF10502">
    <property type="entry name" value="Peptidase_S26"/>
    <property type="match status" value="2"/>
</dbReference>
<dbReference type="PANTHER" id="PTHR43390">
    <property type="entry name" value="SIGNAL PEPTIDASE I"/>
    <property type="match status" value="1"/>
</dbReference>
<comment type="catalytic activity">
    <reaction evidence="1 7">
        <text>Cleavage of hydrophobic, N-terminal signal or leader sequences from secreted and periplasmic proteins.</text>
        <dbReference type="EC" id="3.4.21.89"/>
    </reaction>
</comment>
<dbReference type="EC" id="3.4.21.89" evidence="4 7"/>
<keyword evidence="11" id="KW-1185">Reference proteome</keyword>
<evidence type="ECO:0000256" key="6">
    <source>
        <dbReference type="ARBA" id="ARBA00022801"/>
    </source>
</evidence>
<dbReference type="InterPro" id="IPR019533">
    <property type="entry name" value="Peptidase_S26"/>
</dbReference>
<dbReference type="CDD" id="cd06530">
    <property type="entry name" value="S26_SPase_I"/>
    <property type="match status" value="1"/>
</dbReference>
<comment type="similarity">
    <text evidence="3">Belongs to the peptidase S26 family.</text>
</comment>
<dbReference type="PANTHER" id="PTHR43390:SF1">
    <property type="entry name" value="CHLOROPLAST PROCESSING PEPTIDASE"/>
    <property type="match status" value="1"/>
</dbReference>
<dbReference type="SUPFAM" id="SSF51306">
    <property type="entry name" value="LexA/Signal peptidase"/>
    <property type="match status" value="1"/>
</dbReference>
<dbReference type="PROSITE" id="PS00761">
    <property type="entry name" value="SPASE_I_3"/>
    <property type="match status" value="1"/>
</dbReference>
<evidence type="ECO:0000256" key="4">
    <source>
        <dbReference type="ARBA" id="ARBA00013208"/>
    </source>
</evidence>
<gene>
    <name evidence="10" type="ORF">AB0I59_32145</name>
</gene>
<dbReference type="PROSITE" id="PS00501">
    <property type="entry name" value="SPASE_I_1"/>
    <property type="match status" value="1"/>
</dbReference>
<evidence type="ECO:0000256" key="8">
    <source>
        <dbReference type="SAM" id="MobiDB-lite"/>
    </source>
</evidence>
<feature type="domain" description="Peptidase S26" evidence="9">
    <location>
        <begin position="11"/>
        <end position="95"/>
    </location>
</feature>
<keyword evidence="5 7" id="KW-0645">Protease</keyword>
<dbReference type="InterPro" id="IPR019758">
    <property type="entry name" value="Pept_S26A_signal_pept_1_CS"/>
</dbReference>
<dbReference type="Gene3D" id="2.10.109.10">
    <property type="entry name" value="Umud Fragment, subunit A"/>
    <property type="match status" value="1"/>
</dbReference>
<feature type="domain" description="Peptidase S26" evidence="9">
    <location>
        <begin position="104"/>
        <end position="144"/>
    </location>
</feature>
<evidence type="ECO:0000256" key="2">
    <source>
        <dbReference type="ARBA" id="ARBA00004401"/>
    </source>
</evidence>
<evidence type="ECO:0000313" key="10">
    <source>
        <dbReference type="EMBL" id="MEV0973277.1"/>
    </source>
</evidence>
<evidence type="ECO:0000256" key="5">
    <source>
        <dbReference type="ARBA" id="ARBA00022670"/>
    </source>
</evidence>
<dbReference type="InterPro" id="IPR036286">
    <property type="entry name" value="LexA/Signal_pep-like_sf"/>
</dbReference>
<keyword evidence="6 7" id="KW-0378">Hydrolase</keyword>
<dbReference type="RefSeq" id="WP_358138834.1">
    <property type="nucleotide sequence ID" value="NZ_JBFALK010000021.1"/>
</dbReference>
<comment type="caution">
    <text evidence="10">The sequence shown here is derived from an EMBL/GenBank/DDBJ whole genome shotgun (WGS) entry which is preliminary data.</text>
</comment>
<organism evidence="10 11">
    <name type="scientific">Microtetraspora glauca</name>
    <dbReference type="NCBI Taxonomy" id="1996"/>
    <lineage>
        <taxon>Bacteria</taxon>
        <taxon>Bacillati</taxon>
        <taxon>Actinomycetota</taxon>
        <taxon>Actinomycetes</taxon>
        <taxon>Streptosporangiales</taxon>
        <taxon>Streptosporangiaceae</taxon>
        <taxon>Microtetraspora</taxon>
    </lineage>
</organism>
<dbReference type="Proteomes" id="UP001551675">
    <property type="component" value="Unassembled WGS sequence"/>
</dbReference>
<dbReference type="PRINTS" id="PR00727">
    <property type="entry name" value="LEADERPTASE"/>
</dbReference>
<feature type="compositionally biased region" description="Basic and acidic residues" evidence="8">
    <location>
        <begin position="165"/>
        <end position="175"/>
    </location>
</feature>
<dbReference type="InterPro" id="IPR019756">
    <property type="entry name" value="Pept_S26A_signal_pept_1_Ser-AS"/>
</dbReference>
<dbReference type="EMBL" id="JBFALK010000021">
    <property type="protein sequence ID" value="MEV0973277.1"/>
    <property type="molecule type" value="Genomic_DNA"/>
</dbReference>
<name>A0ABV3GNR6_MICGL</name>
<evidence type="ECO:0000259" key="9">
    <source>
        <dbReference type="Pfam" id="PF10502"/>
    </source>
</evidence>
<dbReference type="InterPro" id="IPR019757">
    <property type="entry name" value="Pept_S26A_signal_pept_1_Lys-AS"/>
</dbReference>
<accession>A0ABV3GNR6</accession>
<protein>
    <recommendedName>
        <fullName evidence="4 7">Signal peptidase I</fullName>
        <ecNumber evidence="4 7">3.4.21.89</ecNumber>
    </recommendedName>
</protein>
<comment type="subcellular location">
    <subcellularLocation>
        <location evidence="2">Cell membrane</location>
        <topology evidence="2">Single-pass type II membrane protein</topology>
    </subcellularLocation>
</comment>
<sequence>MKLALPAAGILLTVGLLALWARLGFLATTVRGTSMEPTLRPGDRLLVRRTKRVRAGQIVVFVYSGGPHTDEPVPERDRTLLIKRAVAVPGDQVPVEWEHPDVHEVAGTVVPRGALVVLGDNRATSWDSRHYGLVRHDRFVGVVIRRLPGREPSEGDTAHGAMARLRPDHLAAREQ</sequence>
<evidence type="ECO:0000256" key="1">
    <source>
        <dbReference type="ARBA" id="ARBA00000677"/>
    </source>
</evidence>
<proteinExistence type="inferred from homology"/>
<reference evidence="10 11" key="1">
    <citation type="submission" date="2024-06" db="EMBL/GenBank/DDBJ databases">
        <title>The Natural Products Discovery Center: Release of the First 8490 Sequenced Strains for Exploring Actinobacteria Biosynthetic Diversity.</title>
        <authorList>
            <person name="Kalkreuter E."/>
            <person name="Kautsar S.A."/>
            <person name="Yang D."/>
            <person name="Bader C.D."/>
            <person name="Teijaro C.N."/>
            <person name="Fluegel L."/>
            <person name="Davis C.M."/>
            <person name="Simpson J.R."/>
            <person name="Lauterbach L."/>
            <person name="Steele A.D."/>
            <person name="Gui C."/>
            <person name="Meng S."/>
            <person name="Li G."/>
            <person name="Viehrig K."/>
            <person name="Ye F."/>
            <person name="Su P."/>
            <person name="Kiefer A.F."/>
            <person name="Nichols A."/>
            <person name="Cepeda A.J."/>
            <person name="Yan W."/>
            <person name="Fan B."/>
            <person name="Jiang Y."/>
            <person name="Adhikari A."/>
            <person name="Zheng C.-J."/>
            <person name="Schuster L."/>
            <person name="Cowan T.M."/>
            <person name="Smanski M.J."/>
            <person name="Chevrette M.G."/>
            <person name="De Carvalho L.P.S."/>
            <person name="Shen B."/>
        </authorList>
    </citation>
    <scope>NUCLEOTIDE SEQUENCE [LARGE SCALE GENOMIC DNA]</scope>
    <source>
        <strain evidence="10 11">NPDC050100</strain>
    </source>
</reference>
<evidence type="ECO:0000256" key="3">
    <source>
        <dbReference type="ARBA" id="ARBA00009370"/>
    </source>
</evidence>
<feature type="region of interest" description="Disordered" evidence="8">
    <location>
        <begin position="150"/>
        <end position="175"/>
    </location>
</feature>
<dbReference type="InterPro" id="IPR000223">
    <property type="entry name" value="Pept_S26A_signal_pept_1"/>
</dbReference>